<dbReference type="EMBL" id="BJHV01000001">
    <property type="protein sequence ID" value="GDY47588.1"/>
    <property type="molecule type" value="Genomic_DNA"/>
</dbReference>
<feature type="compositionally biased region" description="Low complexity" evidence="1">
    <location>
        <begin position="106"/>
        <end position="124"/>
    </location>
</feature>
<gene>
    <name evidence="2" type="ORF">SANT12839_084700</name>
</gene>
<evidence type="ECO:0008006" key="4">
    <source>
        <dbReference type="Google" id="ProtNLM"/>
    </source>
</evidence>
<dbReference type="AlphaFoldDB" id="A0A4D4KM75"/>
<name>A0A4D4KM75_9ACTN</name>
<feature type="compositionally biased region" description="Gly residues" evidence="1">
    <location>
        <begin position="125"/>
        <end position="137"/>
    </location>
</feature>
<dbReference type="InterPro" id="IPR036651">
    <property type="entry name" value="Gln_synt_N_sf"/>
</dbReference>
<keyword evidence="3" id="KW-1185">Reference proteome</keyword>
<evidence type="ECO:0000313" key="2">
    <source>
        <dbReference type="EMBL" id="GDY47588.1"/>
    </source>
</evidence>
<dbReference type="GO" id="GO:0006542">
    <property type="term" value="P:glutamine biosynthetic process"/>
    <property type="evidence" value="ECO:0007669"/>
    <property type="project" value="InterPro"/>
</dbReference>
<evidence type="ECO:0000313" key="3">
    <source>
        <dbReference type="Proteomes" id="UP000299290"/>
    </source>
</evidence>
<proteinExistence type="predicted"/>
<dbReference type="SUPFAM" id="SSF54368">
    <property type="entry name" value="Glutamine synthetase, N-terminal domain"/>
    <property type="match status" value="1"/>
</dbReference>
<comment type="caution">
    <text evidence="2">The sequence shown here is derived from an EMBL/GenBank/DDBJ whole genome shotgun (WGS) entry which is preliminary data.</text>
</comment>
<sequence>MGTGDREQAYARARQEAERLTASGIRGIALTWVDNAGVTRAKSVPTARLPHAARRGVGMSPVFDVFLVDDSMTTSRHVGGPDGDLRLIPDLDRLTPLAAQPGWAWARSTGTTSRAGRTPSASGCSPGGWPSGRGSGG</sequence>
<organism evidence="2 3">
    <name type="scientific">Streptomyces antimycoticus</name>
    <dbReference type="NCBI Taxonomy" id="68175"/>
    <lineage>
        <taxon>Bacteria</taxon>
        <taxon>Bacillati</taxon>
        <taxon>Actinomycetota</taxon>
        <taxon>Actinomycetes</taxon>
        <taxon>Kitasatosporales</taxon>
        <taxon>Streptomycetaceae</taxon>
        <taxon>Streptomyces</taxon>
        <taxon>Streptomyces violaceusniger group</taxon>
    </lineage>
</organism>
<accession>A0A4D4KM75</accession>
<reference evidence="2 3" key="1">
    <citation type="journal article" date="2020" name="Int. J. Syst. Evol. Microbiol.">
        <title>Reclassification of Streptomyces castelarensis and Streptomyces sporoclivatus as later heterotypic synonyms of Streptomyces antimycoticus.</title>
        <authorList>
            <person name="Komaki H."/>
            <person name="Tamura T."/>
        </authorList>
    </citation>
    <scope>NUCLEOTIDE SEQUENCE [LARGE SCALE GENOMIC DNA]</scope>
    <source>
        <strain evidence="2 3">NBRC 12839</strain>
    </source>
</reference>
<dbReference type="Proteomes" id="UP000299290">
    <property type="component" value="Unassembled WGS sequence"/>
</dbReference>
<feature type="region of interest" description="Disordered" evidence="1">
    <location>
        <begin position="102"/>
        <end position="137"/>
    </location>
</feature>
<evidence type="ECO:0000256" key="1">
    <source>
        <dbReference type="SAM" id="MobiDB-lite"/>
    </source>
</evidence>
<protein>
    <recommendedName>
        <fullName evidence="4">GS beta-grasp domain-containing protein</fullName>
    </recommendedName>
</protein>
<dbReference type="GO" id="GO:0004356">
    <property type="term" value="F:glutamine synthetase activity"/>
    <property type="evidence" value="ECO:0007669"/>
    <property type="project" value="InterPro"/>
</dbReference>
<dbReference type="Gene3D" id="3.10.20.70">
    <property type="entry name" value="Glutamine synthetase, N-terminal domain"/>
    <property type="match status" value="1"/>
</dbReference>